<dbReference type="InterPro" id="IPR020845">
    <property type="entry name" value="AMP-binding_CS"/>
</dbReference>
<dbReference type="GO" id="GO:0016020">
    <property type="term" value="C:membrane"/>
    <property type="evidence" value="ECO:0007669"/>
    <property type="project" value="TreeGrafter"/>
</dbReference>
<organism evidence="5">
    <name type="scientific">Aplanochytrium stocchinoi</name>
    <dbReference type="NCBI Taxonomy" id="215587"/>
    <lineage>
        <taxon>Eukaryota</taxon>
        <taxon>Sar</taxon>
        <taxon>Stramenopiles</taxon>
        <taxon>Bigyra</taxon>
        <taxon>Labyrinthulomycetes</taxon>
        <taxon>Thraustochytrida</taxon>
        <taxon>Thraustochytriidae</taxon>
        <taxon>Aplanochytrium</taxon>
    </lineage>
</organism>
<keyword evidence="1" id="KW-0436">Ligase</keyword>
<name>A0A7S3PJK1_9STRA</name>
<dbReference type="Pfam" id="PF23562">
    <property type="entry name" value="AMP-binding_C_3"/>
    <property type="match status" value="1"/>
</dbReference>
<dbReference type="PANTHER" id="PTHR43272">
    <property type="entry name" value="LONG-CHAIN-FATTY-ACID--COA LIGASE"/>
    <property type="match status" value="1"/>
</dbReference>
<evidence type="ECO:0000313" key="5">
    <source>
        <dbReference type="EMBL" id="CAE0441283.1"/>
    </source>
</evidence>
<sequence length="738" mass="80235">MGKKPLADAPENPPAYLCKFEPRENGYWTSDSKGEGVLLHAEKGLASLAMTPCETLPSMFAKAVKKRGGKVTLRSEGAPPLKKNETPPPMVMCKDWKKQWTLKAYYEDSRSIAKAMIKAGFEPHDACNIFGFNSPEWLIGMFGAIFAGGKVAGLYGSDNVETVQYKSKHSNGSIALVEGQGELQKFKECLDDIPYMKAIVTWSCDAGEDLKREDGTVVKTYTFEEFKKLGQDSELDEELEKRIEEQKPGNACAIIYTSGTTGNPKAVMISHDNIIFESASVAKGVITVLGQKAEEERILSYLPLSHVAGMMVDGLVPLAISVFTKGWCSVNFARAYDLKVGTIGDRLKAVQPTAFFGVPRVWEKIMDKLLSVGAAMPDGFLKRRAASAKKKSLKIQEGKQLGGDGKGKLGLIDSFLLNKIKGKLGLDKCKFMFAGAAPMTTQCLSYFGSIGINVNEVYGMSECCGACTFSTDECHTWGTIGYEIPGVEVKIFRIDPETGAKTECPRAKDIQKATEDEQGEICFRGRNTMMGYMANDSFGSDHAKEIEKKNRDAIDDEGWLHSGDKGAKDTHGMVKITGRYKELIIGAGGENIAPVPIEDAVKADNPAISNFVMIGNLRKFNVALVTLKAVGATGEQPGGDELDGAAATLSSSKTISEAVNDEVFIQSIKDTIAKVNSNGKVVASNAAKIQKFTILPRDFSVETGELTATLKLKRSVVDKKFEDVIEKMYASTETYVPH</sequence>
<dbReference type="GO" id="GO:0005783">
    <property type="term" value="C:endoplasmic reticulum"/>
    <property type="evidence" value="ECO:0007669"/>
    <property type="project" value="TreeGrafter"/>
</dbReference>
<dbReference type="EMBL" id="HBIN01015041">
    <property type="protein sequence ID" value="CAE0441283.1"/>
    <property type="molecule type" value="Transcribed_RNA"/>
</dbReference>
<protein>
    <recommendedName>
        <fullName evidence="4">AMP-dependent synthetase/ligase domain-containing protein</fullName>
    </recommendedName>
</protein>
<keyword evidence="3" id="KW-0443">Lipid metabolism</keyword>
<dbReference type="InterPro" id="IPR042099">
    <property type="entry name" value="ANL_N_sf"/>
</dbReference>
<dbReference type="Pfam" id="PF00501">
    <property type="entry name" value="AMP-binding"/>
    <property type="match status" value="1"/>
</dbReference>
<dbReference type="GO" id="GO:0004467">
    <property type="term" value="F:long-chain fatty acid-CoA ligase activity"/>
    <property type="evidence" value="ECO:0007669"/>
    <property type="project" value="TreeGrafter"/>
</dbReference>
<keyword evidence="2" id="KW-0276">Fatty acid metabolism</keyword>
<accession>A0A7S3PJK1</accession>
<evidence type="ECO:0000256" key="3">
    <source>
        <dbReference type="ARBA" id="ARBA00023098"/>
    </source>
</evidence>
<reference evidence="5" key="1">
    <citation type="submission" date="2021-01" db="EMBL/GenBank/DDBJ databases">
        <authorList>
            <person name="Corre E."/>
            <person name="Pelletier E."/>
            <person name="Niang G."/>
            <person name="Scheremetjew M."/>
            <person name="Finn R."/>
            <person name="Kale V."/>
            <person name="Holt S."/>
            <person name="Cochrane G."/>
            <person name="Meng A."/>
            <person name="Brown T."/>
            <person name="Cohen L."/>
        </authorList>
    </citation>
    <scope>NUCLEOTIDE SEQUENCE</scope>
    <source>
        <strain evidence="5">GSBS06</strain>
    </source>
</reference>
<proteinExistence type="predicted"/>
<evidence type="ECO:0000256" key="2">
    <source>
        <dbReference type="ARBA" id="ARBA00022832"/>
    </source>
</evidence>
<dbReference type="AlphaFoldDB" id="A0A7S3PJK1"/>
<dbReference type="InterPro" id="IPR000873">
    <property type="entry name" value="AMP-dep_synth/lig_dom"/>
</dbReference>
<dbReference type="PANTHER" id="PTHR43272:SF32">
    <property type="entry name" value="AMP-DEPENDENT SYNTHETASE_LIGASE DOMAIN-CONTAINING PROTEIN"/>
    <property type="match status" value="1"/>
</dbReference>
<evidence type="ECO:0000259" key="4">
    <source>
        <dbReference type="Pfam" id="PF00501"/>
    </source>
</evidence>
<dbReference type="SUPFAM" id="SSF56801">
    <property type="entry name" value="Acetyl-CoA synthetase-like"/>
    <property type="match status" value="1"/>
</dbReference>
<evidence type="ECO:0000256" key="1">
    <source>
        <dbReference type="ARBA" id="ARBA00022598"/>
    </source>
</evidence>
<gene>
    <name evidence="5" type="ORF">ASTO00021_LOCUS11416</name>
</gene>
<feature type="domain" description="AMP-dependent synthetase/ligase" evidence="4">
    <location>
        <begin position="96"/>
        <end position="532"/>
    </location>
</feature>
<dbReference type="Gene3D" id="3.40.50.12780">
    <property type="entry name" value="N-terminal domain of ligase-like"/>
    <property type="match status" value="1"/>
</dbReference>
<dbReference type="PROSITE" id="PS00455">
    <property type="entry name" value="AMP_BINDING"/>
    <property type="match status" value="1"/>
</dbReference>